<feature type="region of interest" description="Disordered" evidence="2">
    <location>
        <begin position="219"/>
        <end position="260"/>
    </location>
</feature>
<organism evidence="4 5">
    <name type="scientific">Seminavis robusta</name>
    <dbReference type="NCBI Taxonomy" id="568900"/>
    <lineage>
        <taxon>Eukaryota</taxon>
        <taxon>Sar</taxon>
        <taxon>Stramenopiles</taxon>
        <taxon>Ochrophyta</taxon>
        <taxon>Bacillariophyta</taxon>
        <taxon>Bacillariophyceae</taxon>
        <taxon>Bacillariophycidae</taxon>
        <taxon>Naviculales</taxon>
        <taxon>Naviculaceae</taxon>
        <taxon>Seminavis</taxon>
    </lineage>
</organism>
<feature type="compositionally biased region" description="Polar residues" evidence="2">
    <location>
        <begin position="176"/>
        <end position="195"/>
    </location>
</feature>
<dbReference type="OrthoDB" id="202189at2759"/>
<evidence type="ECO:0000256" key="1">
    <source>
        <dbReference type="PROSITE-ProRule" id="PRU00175"/>
    </source>
</evidence>
<dbReference type="InterPro" id="IPR013083">
    <property type="entry name" value="Znf_RING/FYVE/PHD"/>
</dbReference>
<proteinExistence type="predicted"/>
<dbReference type="Gene3D" id="3.30.40.10">
    <property type="entry name" value="Zinc/RING finger domain, C3HC4 (zinc finger)"/>
    <property type="match status" value="1"/>
</dbReference>
<feature type="region of interest" description="Disordered" evidence="2">
    <location>
        <begin position="91"/>
        <end position="111"/>
    </location>
</feature>
<feature type="region of interest" description="Disordered" evidence="2">
    <location>
        <begin position="169"/>
        <end position="198"/>
    </location>
</feature>
<dbReference type="Pfam" id="PF13639">
    <property type="entry name" value="zf-RING_2"/>
    <property type="match status" value="1"/>
</dbReference>
<evidence type="ECO:0000256" key="2">
    <source>
        <dbReference type="SAM" id="MobiDB-lite"/>
    </source>
</evidence>
<dbReference type="EMBL" id="CAICTM010000183">
    <property type="protein sequence ID" value="CAB9504064.1"/>
    <property type="molecule type" value="Genomic_DNA"/>
</dbReference>
<evidence type="ECO:0000313" key="4">
    <source>
        <dbReference type="EMBL" id="CAB9504064.1"/>
    </source>
</evidence>
<accession>A0A9N8DQF7</accession>
<keyword evidence="1" id="KW-0862">Zinc</keyword>
<feature type="compositionally biased region" description="Basic residues" evidence="2">
    <location>
        <begin position="226"/>
        <end position="236"/>
    </location>
</feature>
<dbReference type="SUPFAM" id="SSF57850">
    <property type="entry name" value="RING/U-box"/>
    <property type="match status" value="1"/>
</dbReference>
<keyword evidence="1" id="KW-0863">Zinc-finger</keyword>
<comment type="caution">
    <text evidence="4">The sequence shown here is derived from an EMBL/GenBank/DDBJ whole genome shotgun (WGS) entry which is preliminary data.</text>
</comment>
<dbReference type="SMART" id="SM00184">
    <property type="entry name" value="RING"/>
    <property type="match status" value="1"/>
</dbReference>
<feature type="compositionally biased region" description="Basic residues" evidence="2">
    <location>
        <begin position="91"/>
        <end position="106"/>
    </location>
</feature>
<name>A0A9N8DQF7_9STRA</name>
<sequence>MTTDNACPICQDTLHGTLSVGCTVPCGHLFHRKCFETWQIHSSSGKCPCCMIKMTGFIDKIHITLPSVNGCNLLDDPSICLQRRKALTKEKAKRSAMMRHSERRKIRADSSITTTAGESFTSCSDINSNNDTSTTMVGLAAAAQPNMSLSGSLQRTIQDPLKNAKMVEQNFGGDDQQPSLGDNTRSRSNMSTTFSDIDDLEQHIPDVAESIMRNIERSIRQITPKRYPKQQAKKRPPSGSVSSGSSPIGQSVVVNNVKKR</sequence>
<gene>
    <name evidence="4" type="ORF">SEMRO_184_G080110.1</name>
</gene>
<dbReference type="AlphaFoldDB" id="A0A9N8DQF7"/>
<dbReference type="PROSITE" id="PS50089">
    <property type="entry name" value="ZF_RING_2"/>
    <property type="match status" value="1"/>
</dbReference>
<keyword evidence="1" id="KW-0479">Metal-binding</keyword>
<feature type="compositionally biased region" description="Low complexity" evidence="2">
    <location>
        <begin position="237"/>
        <end position="254"/>
    </location>
</feature>
<dbReference type="GO" id="GO:0008270">
    <property type="term" value="F:zinc ion binding"/>
    <property type="evidence" value="ECO:0007669"/>
    <property type="project" value="UniProtKB-KW"/>
</dbReference>
<dbReference type="InterPro" id="IPR001841">
    <property type="entry name" value="Znf_RING"/>
</dbReference>
<dbReference type="Proteomes" id="UP001153069">
    <property type="component" value="Unassembled WGS sequence"/>
</dbReference>
<keyword evidence="5" id="KW-1185">Reference proteome</keyword>
<reference evidence="4" key="1">
    <citation type="submission" date="2020-06" db="EMBL/GenBank/DDBJ databases">
        <authorList>
            <consortium name="Plant Systems Biology data submission"/>
        </authorList>
    </citation>
    <scope>NUCLEOTIDE SEQUENCE</scope>
    <source>
        <strain evidence="4">D6</strain>
    </source>
</reference>
<evidence type="ECO:0000259" key="3">
    <source>
        <dbReference type="PROSITE" id="PS50089"/>
    </source>
</evidence>
<protein>
    <recommendedName>
        <fullName evidence="3">RING-type domain-containing protein</fullName>
    </recommendedName>
</protein>
<feature type="domain" description="RING-type" evidence="3">
    <location>
        <begin position="7"/>
        <end position="50"/>
    </location>
</feature>
<evidence type="ECO:0000313" key="5">
    <source>
        <dbReference type="Proteomes" id="UP001153069"/>
    </source>
</evidence>